<feature type="transmembrane region" description="Helical" evidence="1">
    <location>
        <begin position="90"/>
        <end position="107"/>
    </location>
</feature>
<feature type="transmembrane region" description="Helical" evidence="1">
    <location>
        <begin position="348"/>
        <end position="371"/>
    </location>
</feature>
<protein>
    <submittedName>
        <fullName evidence="2">CynX/NimT family MFS transporter</fullName>
    </submittedName>
</protein>
<feature type="transmembrane region" description="Helical" evidence="1">
    <location>
        <begin position="146"/>
        <end position="169"/>
    </location>
</feature>
<keyword evidence="1" id="KW-0812">Transmembrane</keyword>
<feature type="transmembrane region" description="Helical" evidence="1">
    <location>
        <begin position="377"/>
        <end position="396"/>
    </location>
</feature>
<feature type="transmembrane region" description="Helical" evidence="1">
    <location>
        <begin position="175"/>
        <end position="193"/>
    </location>
</feature>
<comment type="caution">
    <text evidence="2">The sequence shown here is derived from an EMBL/GenBank/DDBJ whole genome shotgun (WGS) entry which is preliminary data.</text>
</comment>
<keyword evidence="3" id="KW-1185">Reference proteome</keyword>
<evidence type="ECO:0000313" key="3">
    <source>
        <dbReference type="Proteomes" id="UP001500305"/>
    </source>
</evidence>
<feature type="transmembrane region" description="Helical" evidence="1">
    <location>
        <begin position="314"/>
        <end position="336"/>
    </location>
</feature>
<feature type="transmembrane region" description="Helical" evidence="1">
    <location>
        <begin position="113"/>
        <end position="134"/>
    </location>
</feature>
<feature type="transmembrane region" description="Helical" evidence="1">
    <location>
        <begin position="222"/>
        <end position="244"/>
    </location>
</feature>
<sequence length="403" mass="40877">MPAPPTETLATRRARTGPPLASGASALLVLGFVLMSLNTRVAFGQIGPLAPVAGFSPAALSVLGLLPPLCMGAFAPLAAVLRRRLGEERGLWWASLVLVAGAVLRMLGMPGLFAGTVVVSAATAVVNVLIPVLVRKRFPRERVGTMMGVYALSMGVGSALVAAVVVPTAQATGSWQPAIGLAVIPAILAAAGMTPQLRHRPPQPAAGTGTKRTGHPHVARTALAWSLTAFFGIQTLAFYTTLAWLPSILVQAGLGRSAAGTGQALLICGVAVGGFAAPVLAAKRADQRPHILVTVLVCVIGFAGLLLAPAGTSMVWVVILGMGLGAGQALPGVLYAHRGRDHDHVAALSTMAQTCGFLLAATGPVLAAALHTATGTWTAPLTALTAVLLVCSAASLRAGHDPK</sequence>
<feature type="transmembrane region" description="Helical" evidence="1">
    <location>
        <begin position="58"/>
        <end position="78"/>
    </location>
</feature>
<feature type="transmembrane region" description="Helical" evidence="1">
    <location>
        <begin position="20"/>
        <end position="38"/>
    </location>
</feature>
<reference evidence="2 3" key="1">
    <citation type="journal article" date="2019" name="Int. J. Syst. Evol. Microbiol.">
        <title>The Global Catalogue of Microorganisms (GCM) 10K type strain sequencing project: providing services to taxonomists for standard genome sequencing and annotation.</title>
        <authorList>
            <consortium name="The Broad Institute Genomics Platform"/>
            <consortium name="The Broad Institute Genome Sequencing Center for Infectious Disease"/>
            <person name="Wu L."/>
            <person name="Ma J."/>
        </authorList>
    </citation>
    <scope>NUCLEOTIDE SEQUENCE [LARGE SCALE GENOMIC DNA]</scope>
    <source>
        <strain evidence="2 3">JCM 7356</strain>
    </source>
</reference>
<dbReference type="Pfam" id="PF07690">
    <property type="entry name" value="MFS_1"/>
    <property type="match status" value="1"/>
</dbReference>
<dbReference type="InterPro" id="IPR011701">
    <property type="entry name" value="MFS"/>
</dbReference>
<keyword evidence="1" id="KW-1133">Transmembrane helix</keyword>
<accession>A0ABN3EZ04</accession>
<dbReference type="PANTHER" id="PTHR23523">
    <property type="match status" value="1"/>
</dbReference>
<evidence type="ECO:0000313" key="2">
    <source>
        <dbReference type="EMBL" id="GAA2277428.1"/>
    </source>
</evidence>
<dbReference type="RefSeq" id="WP_344640973.1">
    <property type="nucleotide sequence ID" value="NZ_BAAATR010000058.1"/>
</dbReference>
<gene>
    <name evidence="2" type="ORF">GCM10010430_74120</name>
</gene>
<feature type="transmembrane region" description="Helical" evidence="1">
    <location>
        <begin position="264"/>
        <end position="282"/>
    </location>
</feature>
<dbReference type="Proteomes" id="UP001500305">
    <property type="component" value="Unassembled WGS sequence"/>
</dbReference>
<dbReference type="Gene3D" id="1.20.1250.20">
    <property type="entry name" value="MFS general substrate transporter like domains"/>
    <property type="match status" value="1"/>
</dbReference>
<organism evidence="2 3">
    <name type="scientific">Kitasatospora cystarginea</name>
    <dbReference type="NCBI Taxonomy" id="58350"/>
    <lineage>
        <taxon>Bacteria</taxon>
        <taxon>Bacillati</taxon>
        <taxon>Actinomycetota</taxon>
        <taxon>Actinomycetes</taxon>
        <taxon>Kitasatosporales</taxon>
        <taxon>Streptomycetaceae</taxon>
        <taxon>Kitasatospora</taxon>
    </lineage>
</organism>
<feature type="transmembrane region" description="Helical" evidence="1">
    <location>
        <begin position="289"/>
        <end position="308"/>
    </location>
</feature>
<dbReference type="EMBL" id="BAAATR010000058">
    <property type="protein sequence ID" value="GAA2277428.1"/>
    <property type="molecule type" value="Genomic_DNA"/>
</dbReference>
<keyword evidence="1" id="KW-0472">Membrane</keyword>
<dbReference type="SUPFAM" id="SSF103473">
    <property type="entry name" value="MFS general substrate transporter"/>
    <property type="match status" value="1"/>
</dbReference>
<name>A0ABN3EZ04_9ACTN</name>
<dbReference type="PANTHER" id="PTHR23523:SF2">
    <property type="entry name" value="2-NITROIMIDAZOLE TRANSPORTER"/>
    <property type="match status" value="1"/>
</dbReference>
<proteinExistence type="predicted"/>
<dbReference type="InterPro" id="IPR036259">
    <property type="entry name" value="MFS_trans_sf"/>
</dbReference>
<evidence type="ECO:0000256" key="1">
    <source>
        <dbReference type="SAM" id="Phobius"/>
    </source>
</evidence>
<dbReference type="InterPro" id="IPR052524">
    <property type="entry name" value="MFS_Cyanate_Porter"/>
</dbReference>